<dbReference type="InterPro" id="IPR039289">
    <property type="entry name" value="CHCHD4"/>
</dbReference>
<keyword evidence="4" id="KW-0813">Transport</keyword>
<organism evidence="13 14">
    <name type="scientific">Sphaerobolus stellatus (strain SS14)</name>
    <dbReference type="NCBI Taxonomy" id="990650"/>
    <lineage>
        <taxon>Eukaryota</taxon>
        <taxon>Fungi</taxon>
        <taxon>Dikarya</taxon>
        <taxon>Basidiomycota</taxon>
        <taxon>Agaricomycotina</taxon>
        <taxon>Agaricomycetes</taxon>
        <taxon>Phallomycetidae</taxon>
        <taxon>Geastrales</taxon>
        <taxon>Sphaerobolaceae</taxon>
        <taxon>Sphaerobolus</taxon>
    </lineage>
</organism>
<feature type="region of interest" description="Disordered" evidence="12">
    <location>
        <begin position="240"/>
        <end position="295"/>
    </location>
</feature>
<dbReference type="Proteomes" id="UP000054279">
    <property type="component" value="Unassembled WGS sequence"/>
</dbReference>
<proteinExistence type="predicted"/>
<feature type="compositionally biased region" description="Basic and acidic residues" evidence="12">
    <location>
        <begin position="244"/>
        <end position="255"/>
    </location>
</feature>
<accession>A0A0C9VPW1</accession>
<evidence type="ECO:0000256" key="11">
    <source>
        <dbReference type="ARBA" id="ARBA00033150"/>
    </source>
</evidence>
<keyword evidence="10" id="KW-0676">Redox-active center</keyword>
<keyword evidence="14" id="KW-1185">Reference proteome</keyword>
<dbReference type="GO" id="GO:0005743">
    <property type="term" value="C:mitochondrial inner membrane"/>
    <property type="evidence" value="ECO:0007669"/>
    <property type="project" value="UniProtKB-SubCell"/>
</dbReference>
<gene>
    <name evidence="13" type="ORF">M422DRAFT_32496</name>
</gene>
<sequence>MPLRPLPYRVFALQSNIVRQNVSISTMRRMSSQKAQSQKPSQENKGARIGTLIGSAALGLVIAGFAAWKITSVWKPVHLDALPSHDLPTEISTTRTIKRPETTHGASIPPLPSRTHLAELSSPPADPSSTYPPPDSIEAHLAATADPSHLHTNREGEGDADAEGDEPQGAYDPRTGEINWDCPCLGGMAHGPCGMQFREAFSCFVFSEVEPKGMDCIEKFRAMQDCFREHPEVYGEEIMDDEEPQHGQEHGHALEDPPAALDTAKQPPEPALPSSPTSSESGSGSLPQERKLQKP</sequence>
<comment type="cofactor">
    <cofactor evidence="1">
        <name>Cu(2+)</name>
        <dbReference type="ChEBI" id="CHEBI:29036"/>
    </cofactor>
</comment>
<dbReference type="EMBL" id="KN837148">
    <property type="protein sequence ID" value="KIJ39891.1"/>
    <property type="molecule type" value="Genomic_DNA"/>
</dbReference>
<evidence type="ECO:0000256" key="9">
    <source>
        <dbReference type="ARBA" id="ARBA00023157"/>
    </source>
</evidence>
<evidence type="ECO:0000256" key="8">
    <source>
        <dbReference type="ARBA" id="ARBA00023128"/>
    </source>
</evidence>
<reference evidence="13 14" key="1">
    <citation type="submission" date="2014-06" db="EMBL/GenBank/DDBJ databases">
        <title>Evolutionary Origins and Diversification of the Mycorrhizal Mutualists.</title>
        <authorList>
            <consortium name="DOE Joint Genome Institute"/>
            <consortium name="Mycorrhizal Genomics Consortium"/>
            <person name="Kohler A."/>
            <person name="Kuo A."/>
            <person name="Nagy L.G."/>
            <person name="Floudas D."/>
            <person name="Copeland A."/>
            <person name="Barry K.W."/>
            <person name="Cichocki N."/>
            <person name="Veneault-Fourrey C."/>
            <person name="LaButti K."/>
            <person name="Lindquist E.A."/>
            <person name="Lipzen A."/>
            <person name="Lundell T."/>
            <person name="Morin E."/>
            <person name="Murat C."/>
            <person name="Riley R."/>
            <person name="Ohm R."/>
            <person name="Sun H."/>
            <person name="Tunlid A."/>
            <person name="Henrissat B."/>
            <person name="Grigoriev I.V."/>
            <person name="Hibbett D.S."/>
            <person name="Martin F."/>
        </authorList>
    </citation>
    <scope>NUCLEOTIDE SEQUENCE [LARGE SCALE GENOMIC DNA]</scope>
    <source>
        <strain evidence="13 14">SS14</strain>
    </source>
</reference>
<dbReference type="GO" id="GO:0005758">
    <property type="term" value="C:mitochondrial intermembrane space"/>
    <property type="evidence" value="ECO:0007669"/>
    <property type="project" value="TreeGrafter"/>
</dbReference>
<keyword evidence="7" id="KW-0811">Translocation</keyword>
<keyword evidence="6" id="KW-0560">Oxidoreductase</keyword>
<feature type="compositionally biased region" description="Low complexity" evidence="12">
    <location>
        <begin position="274"/>
        <end position="287"/>
    </location>
</feature>
<evidence type="ECO:0000256" key="5">
    <source>
        <dbReference type="ARBA" id="ARBA00022927"/>
    </source>
</evidence>
<feature type="region of interest" description="Disordered" evidence="12">
    <location>
        <begin position="149"/>
        <end position="174"/>
    </location>
</feature>
<evidence type="ECO:0000256" key="1">
    <source>
        <dbReference type="ARBA" id="ARBA00001973"/>
    </source>
</evidence>
<dbReference type="PROSITE" id="PS51808">
    <property type="entry name" value="CHCH"/>
    <property type="match status" value="1"/>
</dbReference>
<dbReference type="Gene3D" id="1.10.287.2900">
    <property type="match status" value="1"/>
</dbReference>
<evidence type="ECO:0000256" key="2">
    <source>
        <dbReference type="ARBA" id="ARBA00004164"/>
    </source>
</evidence>
<comment type="subcellular location">
    <subcellularLocation>
        <location evidence="2">Mitochondrion inner membrane</location>
        <topology evidence="2">Single-pass type II membrane protein</topology>
        <orientation evidence="2">Intermembrane side</orientation>
    </subcellularLocation>
</comment>
<feature type="region of interest" description="Disordered" evidence="12">
    <location>
        <begin position="83"/>
        <end position="137"/>
    </location>
</feature>
<dbReference type="OrthoDB" id="7481291at2759"/>
<dbReference type="GO" id="GO:0045041">
    <property type="term" value="P:protein import into mitochondrial intermembrane space"/>
    <property type="evidence" value="ECO:0007669"/>
    <property type="project" value="InterPro"/>
</dbReference>
<name>A0A0C9VPW1_SPHS4</name>
<evidence type="ECO:0000256" key="10">
    <source>
        <dbReference type="ARBA" id="ARBA00023284"/>
    </source>
</evidence>
<dbReference type="GO" id="GO:0015035">
    <property type="term" value="F:protein-disulfide reductase activity"/>
    <property type="evidence" value="ECO:0007669"/>
    <property type="project" value="InterPro"/>
</dbReference>
<evidence type="ECO:0000256" key="12">
    <source>
        <dbReference type="SAM" id="MobiDB-lite"/>
    </source>
</evidence>
<dbReference type="PANTHER" id="PTHR21622:SF0">
    <property type="entry name" value="COILED-COIL-HELIX-COILED-COIL-HELIX DOMAIN CONTAINING 4"/>
    <property type="match status" value="1"/>
</dbReference>
<keyword evidence="5" id="KW-0653">Protein transport</keyword>
<feature type="compositionally biased region" description="Pro residues" evidence="12">
    <location>
        <begin position="124"/>
        <end position="135"/>
    </location>
</feature>
<dbReference type="AlphaFoldDB" id="A0A0C9VPW1"/>
<evidence type="ECO:0000256" key="4">
    <source>
        <dbReference type="ARBA" id="ARBA00022448"/>
    </source>
</evidence>
<dbReference type="PANTHER" id="PTHR21622">
    <property type="entry name" value="COILED-COIL-HELIX-COILED-COIL-HELIX DOMAIN CONTAINING 4"/>
    <property type="match status" value="1"/>
</dbReference>
<protein>
    <recommendedName>
        <fullName evidence="3">Mitochondrial intermembrane space import and assembly protein 40</fullName>
    </recommendedName>
    <alternativeName>
        <fullName evidence="11">Mitochondrial import inner membrane translocase TIM40</fullName>
    </alternativeName>
</protein>
<keyword evidence="8" id="KW-0496">Mitochondrion</keyword>
<evidence type="ECO:0000256" key="3">
    <source>
        <dbReference type="ARBA" id="ARBA00013714"/>
    </source>
</evidence>
<evidence type="ECO:0000313" key="13">
    <source>
        <dbReference type="EMBL" id="KIJ39891.1"/>
    </source>
</evidence>
<evidence type="ECO:0000313" key="14">
    <source>
        <dbReference type="Proteomes" id="UP000054279"/>
    </source>
</evidence>
<evidence type="ECO:0000256" key="6">
    <source>
        <dbReference type="ARBA" id="ARBA00023002"/>
    </source>
</evidence>
<dbReference type="HOGENOM" id="CLU_054990_1_2_1"/>
<evidence type="ECO:0000256" key="7">
    <source>
        <dbReference type="ARBA" id="ARBA00023010"/>
    </source>
</evidence>
<keyword evidence="9" id="KW-1015">Disulfide bond</keyword>